<dbReference type="GO" id="GO:0007214">
    <property type="term" value="P:gamma-aminobutyric acid signaling pathway"/>
    <property type="evidence" value="ECO:0007669"/>
    <property type="project" value="TreeGrafter"/>
</dbReference>
<feature type="transmembrane region" description="Helical" evidence="12">
    <location>
        <begin position="457"/>
        <end position="480"/>
    </location>
</feature>
<evidence type="ECO:0000256" key="9">
    <source>
        <dbReference type="ARBA" id="ARBA00023180"/>
    </source>
</evidence>
<dbReference type="PRINTS" id="PR00248">
    <property type="entry name" value="GPCRMGR"/>
</dbReference>
<feature type="transmembrane region" description="Helical" evidence="12">
    <location>
        <begin position="500"/>
        <end position="523"/>
    </location>
</feature>
<feature type="transmembrane region" description="Helical" evidence="12">
    <location>
        <begin position="632"/>
        <end position="654"/>
    </location>
</feature>
<gene>
    <name evidence="16" type="primary">LOC110987472</name>
</gene>
<evidence type="ECO:0000256" key="8">
    <source>
        <dbReference type="ARBA" id="ARBA00023170"/>
    </source>
</evidence>
<keyword evidence="8" id="KW-0675">Receptor</keyword>
<keyword evidence="6" id="KW-0297">G-protein coupled receptor</keyword>
<comment type="subcellular location">
    <subcellularLocation>
        <location evidence="1">Cell membrane</location>
        <topology evidence="1">Multi-pass membrane protein</topology>
    </subcellularLocation>
</comment>
<feature type="transmembrane region" description="Helical" evidence="12">
    <location>
        <begin position="535"/>
        <end position="554"/>
    </location>
</feature>
<dbReference type="InterPro" id="IPR000337">
    <property type="entry name" value="GPCR_3"/>
</dbReference>
<reference evidence="16" key="1">
    <citation type="submission" date="2025-08" db="UniProtKB">
        <authorList>
            <consortium name="RefSeq"/>
        </authorList>
    </citation>
    <scope>IDENTIFICATION</scope>
</reference>
<feature type="transmembrane region" description="Helical" evidence="12">
    <location>
        <begin position="697"/>
        <end position="718"/>
    </location>
</feature>
<keyword evidence="2" id="KW-1003">Cell membrane</keyword>
<evidence type="ECO:0000256" key="10">
    <source>
        <dbReference type="ARBA" id="ARBA00023224"/>
    </source>
</evidence>
<dbReference type="OMA" id="NTHEVLY"/>
<dbReference type="SUPFAM" id="SSF53822">
    <property type="entry name" value="Periplasmic binding protein-like I"/>
    <property type="match status" value="1"/>
</dbReference>
<keyword evidence="9" id="KW-0325">Glycoprotein</keyword>
<organism evidence="15 16">
    <name type="scientific">Acanthaster planci</name>
    <name type="common">Crown-of-thorns starfish</name>
    <dbReference type="NCBI Taxonomy" id="133434"/>
    <lineage>
        <taxon>Eukaryota</taxon>
        <taxon>Metazoa</taxon>
        <taxon>Echinodermata</taxon>
        <taxon>Eleutherozoa</taxon>
        <taxon>Asterozoa</taxon>
        <taxon>Asteroidea</taxon>
        <taxon>Valvatacea</taxon>
        <taxon>Valvatida</taxon>
        <taxon>Acanthasteridae</taxon>
        <taxon>Acanthaster</taxon>
    </lineage>
</organism>
<dbReference type="InterPro" id="IPR028082">
    <property type="entry name" value="Peripla_BP_I"/>
</dbReference>
<evidence type="ECO:0000256" key="11">
    <source>
        <dbReference type="ARBA" id="ARBA00073785"/>
    </source>
</evidence>
<evidence type="ECO:0000256" key="12">
    <source>
        <dbReference type="SAM" id="Phobius"/>
    </source>
</evidence>
<evidence type="ECO:0000256" key="2">
    <source>
        <dbReference type="ARBA" id="ARBA00022475"/>
    </source>
</evidence>
<sequence length="781" mass="86497">MLVPVLSLLSLAGSFGRAVGDSNVTKLHLLGLFPMSGPWSGGKVCLLSSQLAAKHINANRDILPGYKIVIKALDTKCDGGTATDVMYREVYNSSTTEIMILGGGCSIATEPTAQASHHWNLLQLSYAASSPELSNRLMYPRFFRMTPTDSALNVVRLAVIKKFNWTKVATLHQSRDIFSLAVSDFQRDAQSSGIDILAAEIFVEDPAQQLKNIENVGARIIFGNFYSDKARRVFCEAYRRKMYGAQYVWIVPGWFEAGWWRTPDESITCTLDQMDEVTAYSFGVSAVGLPLAGKRKLSVAGLTTEKYLEALTTFAGDDADDVAKYTAKSWAYDSVWSIALALSEAESLLQSQDPPRTLGDFTFNDSMTADILFNIMSDLQFEGVSGPVQFDASGDRIGLLALYQIIDLQTVRVGIVDPTVGTGKELEMEGYSPIIWPDGAPPLDFTIEKKERLTITYSVFVTGTVFATMGIFLASCFLAFNIRYRNKRVIKMSSPNINNVMLIGGILAYVSIICQGVDTAIVSTDTFVWMCKVKTWLLAIGFSTAFGAMFSKTWRVHKIFTRKMTTKMVLRDTRLLSFVVVLIAVDVIILTLWNVIDPVTATENYRSKVVDQNNNDIVYTLIRMTCESRNQIYWIGAFYVVNGLLLIFGAFLAWETRGVSMPALNDSKYIGFCVYNVLILSLVGAAVSFFLEERNAHYALVSTLIWLATTVTLCVVFVPKVRTRNDVKPTISDVVSHKSQQQPGSASADSKELELLRRQIHQMKQNCKCSVTASTTTDDGP</sequence>
<evidence type="ECO:0000313" key="16">
    <source>
        <dbReference type="RefSeq" id="XP_022105908.1"/>
    </source>
</evidence>
<dbReference type="PANTHER" id="PTHR10519">
    <property type="entry name" value="GABA-B RECEPTOR"/>
    <property type="match status" value="1"/>
</dbReference>
<evidence type="ECO:0000256" key="13">
    <source>
        <dbReference type="SAM" id="SignalP"/>
    </source>
</evidence>
<evidence type="ECO:0000256" key="5">
    <source>
        <dbReference type="ARBA" id="ARBA00022989"/>
    </source>
</evidence>
<dbReference type="Pfam" id="PF00003">
    <property type="entry name" value="7tm_3"/>
    <property type="match status" value="1"/>
</dbReference>
<dbReference type="RefSeq" id="XP_022105908.1">
    <property type="nucleotide sequence ID" value="XM_022250216.1"/>
</dbReference>
<dbReference type="InterPro" id="IPR001828">
    <property type="entry name" value="ANF_lig-bd_rcpt"/>
</dbReference>
<dbReference type="FunFam" id="3.40.50.2300:FF:000751">
    <property type="match status" value="1"/>
</dbReference>
<keyword evidence="7 12" id="KW-0472">Membrane</keyword>
<dbReference type="KEGG" id="aplc:110987472"/>
<keyword evidence="10" id="KW-0807">Transducer</keyword>
<dbReference type="InterPro" id="IPR002455">
    <property type="entry name" value="GPCR3_GABA-B"/>
</dbReference>
<dbReference type="InterPro" id="IPR017978">
    <property type="entry name" value="GPCR_3_C"/>
</dbReference>
<proteinExistence type="predicted"/>
<evidence type="ECO:0000256" key="1">
    <source>
        <dbReference type="ARBA" id="ARBA00004651"/>
    </source>
</evidence>
<dbReference type="PRINTS" id="PR01176">
    <property type="entry name" value="GABABRECEPTR"/>
</dbReference>
<evidence type="ECO:0000256" key="3">
    <source>
        <dbReference type="ARBA" id="ARBA00022692"/>
    </source>
</evidence>
<dbReference type="Pfam" id="PF01094">
    <property type="entry name" value="ANF_receptor"/>
    <property type="match status" value="1"/>
</dbReference>
<keyword evidence="15" id="KW-1185">Reference proteome</keyword>
<feature type="domain" description="G-protein coupled receptors family 3 profile" evidence="14">
    <location>
        <begin position="466"/>
        <end position="721"/>
    </location>
</feature>
<dbReference type="GO" id="GO:0038039">
    <property type="term" value="C:G protein-coupled receptor heterodimeric complex"/>
    <property type="evidence" value="ECO:0007669"/>
    <property type="project" value="TreeGrafter"/>
</dbReference>
<dbReference type="OrthoDB" id="10056676at2759"/>
<dbReference type="GeneID" id="110987472"/>
<dbReference type="CDD" id="cd06366">
    <property type="entry name" value="PBP1_GABAb_receptor"/>
    <property type="match status" value="1"/>
</dbReference>
<feature type="chain" id="PRO_5034159037" description="Gamma-aminobutyric acid type B receptor subunit 2" evidence="13">
    <location>
        <begin position="21"/>
        <end position="781"/>
    </location>
</feature>
<name>A0A8B7ZJV5_ACAPL</name>
<evidence type="ECO:0000256" key="7">
    <source>
        <dbReference type="ARBA" id="ARBA00023136"/>
    </source>
</evidence>
<dbReference type="PANTHER" id="PTHR10519:SF78">
    <property type="entry name" value="G-PROTEIN COUPLED RECEPTORS FAMILY 3 PROFILE DOMAIN-CONTAINING PROTEIN"/>
    <property type="match status" value="1"/>
</dbReference>
<dbReference type="GO" id="GO:0004965">
    <property type="term" value="F:G protein-coupled GABA receptor activity"/>
    <property type="evidence" value="ECO:0007669"/>
    <property type="project" value="InterPro"/>
</dbReference>
<dbReference type="PROSITE" id="PS50259">
    <property type="entry name" value="G_PROTEIN_RECEP_F3_4"/>
    <property type="match status" value="1"/>
</dbReference>
<dbReference type="AlphaFoldDB" id="A0A8B7ZJV5"/>
<dbReference type="FunFam" id="3.40.50.2300:FF:000063">
    <property type="entry name" value="Gamma-aminobutyric acid type B receptor subunit"/>
    <property type="match status" value="1"/>
</dbReference>
<evidence type="ECO:0000313" key="15">
    <source>
        <dbReference type="Proteomes" id="UP000694845"/>
    </source>
</evidence>
<evidence type="ECO:0000259" key="14">
    <source>
        <dbReference type="PROSITE" id="PS50259"/>
    </source>
</evidence>
<dbReference type="PRINTS" id="PR01177">
    <property type="entry name" value="GABAB1RECPTR"/>
</dbReference>
<dbReference type="Gene3D" id="3.40.50.2300">
    <property type="match status" value="2"/>
</dbReference>
<feature type="transmembrane region" description="Helical" evidence="12">
    <location>
        <begin position="669"/>
        <end position="691"/>
    </location>
</feature>
<feature type="transmembrane region" description="Helical" evidence="12">
    <location>
        <begin position="575"/>
        <end position="596"/>
    </location>
</feature>
<accession>A0A8B7ZJV5</accession>
<keyword evidence="4 13" id="KW-0732">Signal</keyword>
<feature type="signal peptide" evidence="13">
    <location>
        <begin position="1"/>
        <end position="20"/>
    </location>
</feature>
<evidence type="ECO:0000256" key="6">
    <source>
        <dbReference type="ARBA" id="ARBA00023040"/>
    </source>
</evidence>
<keyword evidence="5 12" id="KW-1133">Transmembrane helix</keyword>
<dbReference type="Proteomes" id="UP000694845">
    <property type="component" value="Unplaced"/>
</dbReference>
<keyword evidence="3 12" id="KW-0812">Transmembrane</keyword>
<protein>
    <recommendedName>
        <fullName evidence="11">Gamma-aminobutyric acid type B receptor subunit 2</fullName>
    </recommendedName>
</protein>
<evidence type="ECO:0000256" key="4">
    <source>
        <dbReference type="ARBA" id="ARBA00022729"/>
    </source>
</evidence>
<dbReference type="CDD" id="cd15047">
    <property type="entry name" value="7tmC_GABA-B-like"/>
    <property type="match status" value="1"/>
</dbReference>